<name>A0A0A3ILW3_9BACI</name>
<accession>A0A0A3ILW3</accession>
<comment type="caution">
    <text evidence="1">The sequence shown here is derived from an EMBL/GenBank/DDBJ whole genome shotgun (WGS) entry which is preliminary data.</text>
</comment>
<gene>
    <name evidence="1" type="ORF">CD32_07885</name>
</gene>
<reference evidence="1 2" key="1">
    <citation type="submission" date="2014-02" db="EMBL/GenBank/DDBJ databases">
        <title>Draft genome sequence of Lysinibacillus odysseyi NBRC 100172.</title>
        <authorList>
            <person name="Zhang F."/>
            <person name="Wang G."/>
            <person name="Zhang L."/>
        </authorList>
    </citation>
    <scope>NUCLEOTIDE SEQUENCE [LARGE SCALE GENOMIC DNA]</scope>
    <source>
        <strain evidence="1 2">NBRC 100172</strain>
    </source>
</reference>
<keyword evidence="2" id="KW-1185">Reference proteome</keyword>
<dbReference type="Proteomes" id="UP000030437">
    <property type="component" value="Unassembled WGS sequence"/>
</dbReference>
<organism evidence="1 2">
    <name type="scientific">Lysinibacillus odysseyi 34hs-1 = NBRC 100172</name>
    <dbReference type="NCBI Taxonomy" id="1220589"/>
    <lineage>
        <taxon>Bacteria</taxon>
        <taxon>Bacillati</taxon>
        <taxon>Bacillota</taxon>
        <taxon>Bacilli</taxon>
        <taxon>Bacillales</taxon>
        <taxon>Bacillaceae</taxon>
        <taxon>Lysinibacillus</taxon>
    </lineage>
</organism>
<protein>
    <submittedName>
        <fullName evidence="1">Uncharacterized protein</fullName>
    </submittedName>
</protein>
<dbReference type="EMBL" id="JPVP01000053">
    <property type="protein sequence ID" value="KGR85761.1"/>
    <property type="molecule type" value="Genomic_DNA"/>
</dbReference>
<dbReference type="RefSeq" id="WP_036153190.1">
    <property type="nucleotide sequence ID" value="NZ_BCVX01000008.1"/>
</dbReference>
<evidence type="ECO:0000313" key="2">
    <source>
        <dbReference type="Proteomes" id="UP000030437"/>
    </source>
</evidence>
<evidence type="ECO:0000313" key="1">
    <source>
        <dbReference type="EMBL" id="KGR85761.1"/>
    </source>
</evidence>
<dbReference type="AlphaFoldDB" id="A0A0A3ILW3"/>
<dbReference type="STRING" id="1220589.CD32_07885"/>
<sequence length="62" mass="7161">MIAALEDYYLLVGSWMTNAVFRKDAGVQSTDSAKWLLLSLNVTYEGEKKGRRYRIADLFEKQ</sequence>
<proteinExistence type="predicted"/>